<keyword evidence="4" id="KW-0808">Transferase</keyword>
<sequence length="1329" mass="146292">MGRPLLWSAIYLFAFAFATVIACSETAQAAADEKLPLCGHVDTTLAQLETTLTRHGVPFTTSTQQQQQQPRTADSNATARSVHANRPAVLIDLSSIQDMMRAFGCPATATRNAVTHTTVTHTTKEHTTKEQTTRNPTPSPNATAESETIINPQLAHAQEHQQRRELLRLQTRSRERRASTPSQSGACTLASILSDTCAAGTDNITLTITFDGSEQINGTIDNFPLLRISANIATLILRGTVHEPQLQWVLDNGNWDACFFFILEGLQFDTFRLSTLHRFLSLRGVRLQRTAMLQAVDTHNFPQAGQIRRLDIHNTSLATIPSLANFTSLQVLDMYDNRIRHVSKDAFAGLTALSNLFMDGNLISRIDRGAFAEATALTELVLSDNDITAVPEGLLHPLMRLTVLKLQHNPMRELDPDVFGSLTSIRLLVLSSTLITSLPTGIFAAATRLTDLDLAHNLLTSLPETIFSGLSLLDEVQLFSNRLTSLPPQLFREQTALTRLSLDHNRIKYLPPSLFDTCSELRFVICSNNGLQTIPPRLFPNSPHMVRINFANNALRAVDGLFDGSALSALVALDLEGNRLTQLHIPTPLPSLRSLILSRNPVQHVPNTKMVPELGELRMQGHHIKRLDLTPLLSLQRIGTLDVSAAGHVHSTAMLDAAAVSVSPALHALSATNVDLSSVLGVLQQLPSLQLHELGVGWPGADETTLPVSLLCHVLADDVDVLRLPRVNHASIELCSDKRFDTVQLQGNGHLRSVNIPTTLKELNVSDCTQLTSITVPFVDILDISNTRVQLNAALCTRWGRRILFARNLDPVFVDLQYALSAMGTCLDNVDILDLSGNAWLDSPQEVNRVVSNDIALSDLLFITANFFTIRSRPTPPILQLQSSPVDCAIAVSNQELRRRTDTAIVSNEIVYSFHCTCARGYKMTSGGRCVVDNPDVAGIAAGSVIGGLALGLLMAWLSRRYRGLTKRIDLQEQLLVERDEEVMALKKAWEIEYDELRLVERVAAGAFGVVFKAEWDTVTVAVKVLQQAVMAFDESTVLEFEKEVEFLQRTRHPHVVRFFGAGTDPNGSPFLVLEFVALGSLKDLLGKDLEGVLREMEQHAGDDNHDVVLRASRDGADWVWALKTRLLRDIASGMAFIHSLDQVHRDLKSGNVLVNSKLRAKITDFGSIRQCLTRGRGGSVHAGNEAQRAGLLSSSDEAGDLQYSRQAGLTTQMNLTMTAGVGTPLYMAPEAIVGDKYNAKADVFSFGVLMWEVATQRVPDLIEQEKGSDFRGPLLPALAELLLEGKRLRFEDHDGVPEWFQTLTSKCVHEDPQRRPTFAELEAHHLNA</sequence>
<dbReference type="GO" id="GO:0004674">
    <property type="term" value="F:protein serine/threonine kinase activity"/>
    <property type="evidence" value="ECO:0007669"/>
    <property type="project" value="UniProtKB-KW"/>
</dbReference>
<dbReference type="PROSITE" id="PS50011">
    <property type="entry name" value="PROTEIN_KINASE_DOM"/>
    <property type="match status" value="1"/>
</dbReference>
<feature type="compositionally biased region" description="Polar residues" evidence="11">
    <location>
        <begin position="70"/>
        <end position="79"/>
    </location>
</feature>
<dbReference type="Proteomes" id="UP000007799">
    <property type="component" value="Unassembled WGS sequence"/>
</dbReference>
<dbReference type="SMART" id="SM00220">
    <property type="entry name" value="S_TKc"/>
    <property type="match status" value="1"/>
</dbReference>
<accession>F2UN87</accession>
<dbReference type="EMBL" id="GL832983">
    <property type="protein sequence ID" value="EGD78586.1"/>
    <property type="molecule type" value="Genomic_DNA"/>
</dbReference>
<proteinExistence type="predicted"/>
<keyword evidence="15" id="KW-1185">Reference proteome</keyword>
<evidence type="ECO:0000256" key="7">
    <source>
        <dbReference type="ARBA" id="ARBA00022777"/>
    </source>
</evidence>
<dbReference type="GeneID" id="16070083"/>
<dbReference type="Gene3D" id="3.80.10.10">
    <property type="entry name" value="Ribonuclease Inhibitor"/>
    <property type="match status" value="2"/>
</dbReference>
<dbReference type="InParanoid" id="F2UN87"/>
<dbReference type="eggNOG" id="KOG0192">
    <property type="taxonomic scope" value="Eukaryota"/>
</dbReference>
<evidence type="ECO:0000256" key="10">
    <source>
        <dbReference type="ARBA" id="ARBA00048679"/>
    </source>
</evidence>
<dbReference type="FunFam" id="3.30.200.20:FF:000180">
    <property type="entry name" value="serine/threonine-protein kinase STY46-like"/>
    <property type="match status" value="1"/>
</dbReference>
<feature type="domain" description="Protein kinase" evidence="13">
    <location>
        <begin position="997"/>
        <end position="1328"/>
    </location>
</feature>
<evidence type="ECO:0000256" key="4">
    <source>
        <dbReference type="ARBA" id="ARBA00022679"/>
    </source>
</evidence>
<dbReference type="PROSITE" id="PS51257">
    <property type="entry name" value="PROKAR_LIPOPROTEIN"/>
    <property type="match status" value="1"/>
</dbReference>
<keyword evidence="2" id="KW-0723">Serine/threonine-protein kinase</keyword>
<feature type="signal peptide" evidence="12">
    <location>
        <begin position="1"/>
        <end position="22"/>
    </location>
</feature>
<evidence type="ECO:0000256" key="2">
    <source>
        <dbReference type="ARBA" id="ARBA00022527"/>
    </source>
</evidence>
<dbReference type="Gene3D" id="3.30.200.20">
    <property type="entry name" value="Phosphorylase Kinase, domain 1"/>
    <property type="match status" value="1"/>
</dbReference>
<dbReference type="InterPro" id="IPR051420">
    <property type="entry name" value="Ser_Thr_Kinases_DiverseReg"/>
</dbReference>
<evidence type="ECO:0000256" key="11">
    <source>
        <dbReference type="SAM" id="MobiDB-lite"/>
    </source>
</evidence>
<dbReference type="KEGG" id="sre:PTSG_09278"/>
<dbReference type="InterPro" id="IPR001245">
    <property type="entry name" value="Ser-Thr/Tyr_kinase_cat_dom"/>
</dbReference>
<feature type="region of interest" description="Disordered" evidence="11">
    <location>
        <begin position="119"/>
        <end position="145"/>
    </location>
</feature>
<dbReference type="PANTHER" id="PTHR48005:SF13">
    <property type="entry name" value="SERINE_THREONINE-PROTEIN KINASE DDB_G0278509-RELATED"/>
    <property type="match status" value="1"/>
</dbReference>
<keyword evidence="6" id="KW-0547">Nucleotide-binding</keyword>
<keyword evidence="8" id="KW-0067">ATP-binding</keyword>
<dbReference type="GO" id="GO:0005524">
    <property type="term" value="F:ATP binding"/>
    <property type="evidence" value="ECO:0007669"/>
    <property type="project" value="UniProtKB-KW"/>
</dbReference>
<evidence type="ECO:0000256" key="9">
    <source>
        <dbReference type="ARBA" id="ARBA00047899"/>
    </source>
</evidence>
<keyword evidence="7 14" id="KW-0418">Kinase</keyword>
<dbReference type="FunFam" id="3.80.10.10:FF:001164">
    <property type="entry name" value="GH01279p"/>
    <property type="match status" value="1"/>
</dbReference>
<dbReference type="InterPro" id="IPR000719">
    <property type="entry name" value="Prot_kinase_dom"/>
</dbReference>
<comment type="catalytic activity">
    <reaction evidence="9">
        <text>L-threonyl-[protein] + ATP = O-phospho-L-threonyl-[protein] + ADP + H(+)</text>
        <dbReference type="Rhea" id="RHEA:46608"/>
        <dbReference type="Rhea" id="RHEA-COMP:11060"/>
        <dbReference type="Rhea" id="RHEA-COMP:11605"/>
        <dbReference type="ChEBI" id="CHEBI:15378"/>
        <dbReference type="ChEBI" id="CHEBI:30013"/>
        <dbReference type="ChEBI" id="CHEBI:30616"/>
        <dbReference type="ChEBI" id="CHEBI:61977"/>
        <dbReference type="ChEBI" id="CHEBI:456216"/>
        <dbReference type="EC" id="2.7.11.1"/>
    </reaction>
</comment>
<evidence type="ECO:0000256" key="5">
    <source>
        <dbReference type="ARBA" id="ARBA00022737"/>
    </source>
</evidence>
<dbReference type="RefSeq" id="XP_004989535.1">
    <property type="nucleotide sequence ID" value="XM_004989478.1"/>
</dbReference>
<dbReference type="Pfam" id="PF00069">
    <property type="entry name" value="Pkinase"/>
    <property type="match status" value="1"/>
</dbReference>
<evidence type="ECO:0000259" key="13">
    <source>
        <dbReference type="PROSITE" id="PS50011"/>
    </source>
</evidence>
<feature type="compositionally biased region" description="Basic and acidic residues" evidence="11">
    <location>
        <begin position="122"/>
        <end position="132"/>
    </location>
</feature>
<name>F2UN87_SALR5</name>
<dbReference type="InterPro" id="IPR011009">
    <property type="entry name" value="Kinase-like_dom_sf"/>
</dbReference>
<dbReference type="SUPFAM" id="SSF52058">
    <property type="entry name" value="L domain-like"/>
    <property type="match status" value="2"/>
</dbReference>
<dbReference type="Pfam" id="PF07714">
    <property type="entry name" value="PK_Tyr_Ser-Thr"/>
    <property type="match status" value="1"/>
</dbReference>
<keyword evidence="5" id="KW-0677">Repeat</keyword>
<evidence type="ECO:0000313" key="14">
    <source>
        <dbReference type="EMBL" id="EGD78586.1"/>
    </source>
</evidence>
<dbReference type="eggNOG" id="KOG4641">
    <property type="taxonomic scope" value="Eukaryota"/>
</dbReference>
<dbReference type="SUPFAM" id="SSF56112">
    <property type="entry name" value="Protein kinase-like (PK-like)"/>
    <property type="match status" value="1"/>
</dbReference>
<dbReference type="EC" id="2.7.11.1" evidence="1"/>
<evidence type="ECO:0000256" key="6">
    <source>
        <dbReference type="ARBA" id="ARBA00022741"/>
    </source>
</evidence>
<dbReference type="STRING" id="946362.F2UN87"/>
<comment type="catalytic activity">
    <reaction evidence="10">
        <text>L-seryl-[protein] + ATP = O-phospho-L-seryl-[protein] + ADP + H(+)</text>
        <dbReference type="Rhea" id="RHEA:17989"/>
        <dbReference type="Rhea" id="RHEA-COMP:9863"/>
        <dbReference type="Rhea" id="RHEA-COMP:11604"/>
        <dbReference type="ChEBI" id="CHEBI:15378"/>
        <dbReference type="ChEBI" id="CHEBI:29999"/>
        <dbReference type="ChEBI" id="CHEBI:30616"/>
        <dbReference type="ChEBI" id="CHEBI:83421"/>
        <dbReference type="ChEBI" id="CHEBI:456216"/>
        <dbReference type="EC" id="2.7.11.1"/>
    </reaction>
</comment>
<dbReference type="Pfam" id="PF13855">
    <property type="entry name" value="LRR_8"/>
    <property type="match status" value="2"/>
</dbReference>
<dbReference type="InterPro" id="IPR032675">
    <property type="entry name" value="LRR_dom_sf"/>
</dbReference>
<reference evidence="14" key="1">
    <citation type="submission" date="2009-08" db="EMBL/GenBank/DDBJ databases">
        <title>Annotation of Salpingoeca rosetta.</title>
        <authorList>
            <consortium name="The Broad Institute Genome Sequencing Platform"/>
            <person name="Russ C."/>
            <person name="Cuomo C."/>
            <person name="Burger G."/>
            <person name="Gray M.W."/>
            <person name="Holland P.W.H."/>
            <person name="King N."/>
            <person name="Lang F.B.F."/>
            <person name="Roger A.J."/>
            <person name="Ruiz-Trillo I."/>
            <person name="Young S.K."/>
            <person name="Zeng Q."/>
            <person name="Gargeya S."/>
            <person name="Alvarado L."/>
            <person name="Berlin A."/>
            <person name="Chapman S.B."/>
            <person name="Chen Z."/>
            <person name="Freedman E."/>
            <person name="Gellesch M."/>
            <person name="Goldberg J."/>
            <person name="Griggs A."/>
            <person name="Gujja S."/>
            <person name="Heilman E."/>
            <person name="Heiman D."/>
            <person name="Howarth C."/>
            <person name="Mehta T."/>
            <person name="Neiman D."/>
            <person name="Pearson M."/>
            <person name="Roberts A."/>
            <person name="Saif S."/>
            <person name="Shea T."/>
            <person name="Shenoy N."/>
            <person name="Sisk P."/>
            <person name="Stolte C."/>
            <person name="Sykes S."/>
            <person name="White J."/>
            <person name="Yandava C."/>
            <person name="Haas B."/>
            <person name="Nusbaum C."/>
            <person name="Birren B."/>
        </authorList>
    </citation>
    <scope>NUCLEOTIDE SEQUENCE [LARGE SCALE GENOMIC DNA]</scope>
    <source>
        <strain evidence="14">ATCC 50818</strain>
    </source>
</reference>
<dbReference type="InterPro" id="IPR003591">
    <property type="entry name" value="Leu-rich_rpt_typical-subtyp"/>
</dbReference>
<dbReference type="PROSITE" id="PS51450">
    <property type="entry name" value="LRR"/>
    <property type="match status" value="1"/>
</dbReference>
<evidence type="ECO:0000256" key="12">
    <source>
        <dbReference type="SAM" id="SignalP"/>
    </source>
</evidence>
<dbReference type="SMART" id="SM00369">
    <property type="entry name" value="LRR_TYP"/>
    <property type="match status" value="11"/>
</dbReference>
<dbReference type="InterPro" id="IPR001611">
    <property type="entry name" value="Leu-rich_rpt"/>
</dbReference>
<feature type="region of interest" description="Disordered" evidence="11">
    <location>
        <begin position="59"/>
        <end position="81"/>
    </location>
</feature>
<dbReference type="OrthoDB" id="27267at2759"/>
<evidence type="ECO:0000256" key="8">
    <source>
        <dbReference type="ARBA" id="ARBA00022840"/>
    </source>
</evidence>
<organism evidence="15">
    <name type="scientific">Salpingoeca rosetta (strain ATCC 50818 / BSB-021)</name>
    <dbReference type="NCBI Taxonomy" id="946362"/>
    <lineage>
        <taxon>Eukaryota</taxon>
        <taxon>Choanoflagellata</taxon>
        <taxon>Craspedida</taxon>
        <taxon>Salpingoecidae</taxon>
        <taxon>Salpingoeca</taxon>
    </lineage>
</organism>
<evidence type="ECO:0000256" key="1">
    <source>
        <dbReference type="ARBA" id="ARBA00012513"/>
    </source>
</evidence>
<evidence type="ECO:0000256" key="3">
    <source>
        <dbReference type="ARBA" id="ARBA00022614"/>
    </source>
</evidence>
<keyword evidence="3" id="KW-0433">Leucine-rich repeat</keyword>
<dbReference type="PANTHER" id="PTHR48005">
    <property type="entry name" value="LEUCINE RICH REPEAT KINASE 2"/>
    <property type="match status" value="1"/>
</dbReference>
<keyword evidence="12" id="KW-0732">Signal</keyword>
<protein>
    <recommendedName>
        <fullName evidence="1">non-specific serine/threonine protein kinase</fullName>
        <ecNumber evidence="1">2.7.11.1</ecNumber>
    </recommendedName>
</protein>
<feature type="chain" id="PRO_5003288732" description="non-specific serine/threonine protein kinase" evidence="12">
    <location>
        <begin position="23"/>
        <end position="1329"/>
    </location>
</feature>
<dbReference type="Gene3D" id="1.10.510.10">
    <property type="entry name" value="Transferase(Phosphotransferase) domain 1"/>
    <property type="match status" value="1"/>
</dbReference>
<evidence type="ECO:0000313" key="15">
    <source>
        <dbReference type="Proteomes" id="UP000007799"/>
    </source>
</evidence>
<gene>
    <name evidence="14" type="ORF">PTSG_09278</name>
</gene>